<evidence type="ECO:0000313" key="9">
    <source>
        <dbReference type="EMBL" id="KAA2235030.1"/>
    </source>
</evidence>
<dbReference type="PROSITE" id="PS00105">
    <property type="entry name" value="AA_TRANSFER_CLASS_1"/>
    <property type="match status" value="1"/>
</dbReference>
<evidence type="ECO:0000256" key="1">
    <source>
        <dbReference type="ARBA" id="ARBA00001933"/>
    </source>
</evidence>
<dbReference type="GO" id="GO:0004069">
    <property type="term" value="F:L-aspartate:2-oxoglutarate aminotransferase activity"/>
    <property type="evidence" value="ECO:0007669"/>
    <property type="project" value="UniProtKB-EC"/>
</dbReference>
<keyword evidence="10" id="KW-1185">Reference proteome</keyword>
<organism evidence="9 10">
    <name type="scientific">Salinarimonas soli</name>
    <dbReference type="NCBI Taxonomy" id="1638099"/>
    <lineage>
        <taxon>Bacteria</taxon>
        <taxon>Pseudomonadati</taxon>
        <taxon>Pseudomonadota</taxon>
        <taxon>Alphaproteobacteria</taxon>
        <taxon>Hyphomicrobiales</taxon>
        <taxon>Salinarimonadaceae</taxon>
        <taxon>Salinarimonas</taxon>
    </lineage>
</organism>
<dbReference type="CDD" id="cd00609">
    <property type="entry name" value="AAT_like"/>
    <property type="match status" value="1"/>
</dbReference>
<dbReference type="Pfam" id="PF00155">
    <property type="entry name" value="Aminotran_1_2"/>
    <property type="match status" value="1"/>
</dbReference>
<accession>A0A5B2V9A2</accession>
<dbReference type="GO" id="GO:0030170">
    <property type="term" value="F:pyridoxal phosphate binding"/>
    <property type="evidence" value="ECO:0007669"/>
    <property type="project" value="InterPro"/>
</dbReference>
<evidence type="ECO:0000256" key="3">
    <source>
        <dbReference type="ARBA" id="ARBA00022576"/>
    </source>
</evidence>
<evidence type="ECO:0000256" key="2">
    <source>
        <dbReference type="ARBA" id="ARBA00007441"/>
    </source>
</evidence>
<comment type="caution">
    <text evidence="9">The sequence shown here is derived from an EMBL/GenBank/DDBJ whole genome shotgun (WGS) entry which is preliminary data.</text>
</comment>
<evidence type="ECO:0000256" key="5">
    <source>
        <dbReference type="ARBA" id="ARBA00022898"/>
    </source>
</evidence>
<dbReference type="NCBIfam" id="NF005732">
    <property type="entry name" value="PRK07550.1"/>
    <property type="match status" value="1"/>
</dbReference>
<dbReference type="Gene3D" id="3.40.640.10">
    <property type="entry name" value="Type I PLP-dependent aspartate aminotransferase-like (Major domain)"/>
    <property type="match status" value="1"/>
</dbReference>
<dbReference type="PANTHER" id="PTHR46383:SF1">
    <property type="entry name" value="ASPARTATE AMINOTRANSFERASE"/>
    <property type="match status" value="1"/>
</dbReference>
<dbReference type="AlphaFoldDB" id="A0A5B2V9A2"/>
<comment type="cofactor">
    <cofactor evidence="1 7">
        <name>pyridoxal 5'-phosphate</name>
        <dbReference type="ChEBI" id="CHEBI:597326"/>
    </cofactor>
</comment>
<evidence type="ECO:0000259" key="8">
    <source>
        <dbReference type="Pfam" id="PF00155"/>
    </source>
</evidence>
<gene>
    <name evidence="9" type="ORF">F0L46_22100</name>
</gene>
<protein>
    <recommendedName>
        <fullName evidence="7">Aminotransferase</fullName>
        <ecNumber evidence="7">2.6.1.-</ecNumber>
    </recommendedName>
</protein>
<dbReference type="InterPro" id="IPR015421">
    <property type="entry name" value="PyrdxlP-dep_Trfase_major"/>
</dbReference>
<feature type="domain" description="Aminotransferase class I/classII large" evidence="8">
    <location>
        <begin position="34"/>
        <end position="384"/>
    </location>
</feature>
<comment type="catalytic activity">
    <reaction evidence="6">
        <text>L-aspartate + 2-oxoglutarate = oxaloacetate + L-glutamate</text>
        <dbReference type="Rhea" id="RHEA:21824"/>
        <dbReference type="ChEBI" id="CHEBI:16452"/>
        <dbReference type="ChEBI" id="CHEBI:16810"/>
        <dbReference type="ChEBI" id="CHEBI:29985"/>
        <dbReference type="ChEBI" id="CHEBI:29991"/>
        <dbReference type="EC" id="2.6.1.1"/>
    </reaction>
</comment>
<dbReference type="InterPro" id="IPR015424">
    <property type="entry name" value="PyrdxlP-dep_Trfase"/>
</dbReference>
<dbReference type="EC" id="2.6.1.-" evidence="7"/>
<dbReference type="InterPro" id="IPR004839">
    <property type="entry name" value="Aminotransferase_I/II_large"/>
</dbReference>
<dbReference type="SUPFAM" id="SSF53383">
    <property type="entry name" value="PLP-dependent transferases"/>
    <property type="match status" value="1"/>
</dbReference>
<dbReference type="PANTHER" id="PTHR46383">
    <property type="entry name" value="ASPARTATE AMINOTRANSFERASE"/>
    <property type="match status" value="1"/>
</dbReference>
<reference evidence="9 10" key="1">
    <citation type="submission" date="2019-09" db="EMBL/GenBank/DDBJ databases">
        <title>Salinarimonas rosea gen. nov., sp. nov., a new member of the a-2 subgroup of the Proteobacteria.</title>
        <authorList>
            <person name="Liu J."/>
        </authorList>
    </citation>
    <scope>NUCLEOTIDE SEQUENCE [LARGE SCALE GENOMIC DNA]</scope>
    <source>
        <strain evidence="9 10">BN140002</strain>
    </source>
</reference>
<evidence type="ECO:0000256" key="7">
    <source>
        <dbReference type="RuleBase" id="RU000481"/>
    </source>
</evidence>
<proteinExistence type="inferred from homology"/>
<dbReference type="RefSeq" id="WP_149821649.1">
    <property type="nucleotide sequence ID" value="NZ_VUOA01000040.1"/>
</dbReference>
<dbReference type="InterPro" id="IPR050596">
    <property type="entry name" value="AspAT/PAT-like"/>
</dbReference>
<keyword evidence="5" id="KW-0663">Pyridoxal phosphate</keyword>
<dbReference type="EMBL" id="VUOA01000040">
    <property type="protein sequence ID" value="KAA2235030.1"/>
    <property type="molecule type" value="Genomic_DNA"/>
</dbReference>
<keyword evidence="4 7" id="KW-0808">Transferase</keyword>
<evidence type="ECO:0000256" key="6">
    <source>
        <dbReference type="ARBA" id="ARBA00049185"/>
    </source>
</evidence>
<dbReference type="OrthoDB" id="9766084at2"/>
<keyword evidence="3 7" id="KW-0032">Aminotransferase</keyword>
<reference evidence="9 10" key="2">
    <citation type="submission" date="2019-09" db="EMBL/GenBank/DDBJ databases">
        <authorList>
            <person name="Jin C."/>
        </authorList>
    </citation>
    <scope>NUCLEOTIDE SEQUENCE [LARGE SCALE GENOMIC DNA]</scope>
    <source>
        <strain evidence="9 10">BN140002</strain>
    </source>
</reference>
<dbReference type="InterPro" id="IPR004838">
    <property type="entry name" value="NHTrfase_class1_PyrdxlP-BS"/>
</dbReference>
<comment type="similarity">
    <text evidence="2 7">Belongs to the class-I pyridoxal-phosphate-dependent aminotransferase family.</text>
</comment>
<dbReference type="Proteomes" id="UP000323142">
    <property type="component" value="Unassembled WGS sequence"/>
</dbReference>
<evidence type="ECO:0000256" key="4">
    <source>
        <dbReference type="ARBA" id="ARBA00022679"/>
    </source>
</evidence>
<evidence type="ECO:0000313" key="10">
    <source>
        <dbReference type="Proteomes" id="UP000323142"/>
    </source>
</evidence>
<name>A0A5B2V9A2_9HYPH</name>
<dbReference type="GO" id="GO:0006520">
    <property type="term" value="P:amino acid metabolic process"/>
    <property type="evidence" value="ECO:0007669"/>
    <property type="project" value="InterPro"/>
</dbReference>
<sequence length="390" mass="41957">MSPAINPLVRDLASPHIPEAQGWARAYDGAMGPLINLSQAVPGSPPPPELLERLAAAAGAPETARYGAIEGDEPLREAYAADVSRLYGGRVDTGDVSITTGCNQAFFAAMMLLARAGDAVILPQPWYFNHQMTLDMLGLEIRGLPCLPERGFVPDVGEAEALIDERVRALVLVTPNNPTGAVYPPGVIEAFAAMCRRRGIWLVVDETYRDFMPAGVNRAHGLFADEGWREGVIQLYSFSKAYAIPGHRLGALVADAPIVAQLAKIMDSLQICAPRAGQTAVAWAVEALRGWREDNRLEINRRSHAFQDAMADAPGWRIDSIGAYFAYLRHPFDGVPATAVARALAERRGVSCLPGSYFGPGQDTHLRIAVANVAAEALEPLGQRLAGFTP</sequence>